<dbReference type="NCBIfam" id="NF041644">
    <property type="entry name" value="CBO0543_fam"/>
    <property type="match status" value="1"/>
</dbReference>
<accession>A0A0A5I7J3</accession>
<reference evidence="2 3" key="1">
    <citation type="submission" date="2013-08" db="EMBL/GenBank/DDBJ databases">
        <authorList>
            <person name="Huang J."/>
            <person name="Wang G."/>
        </authorList>
    </citation>
    <scope>NUCLEOTIDE SEQUENCE [LARGE SCALE GENOMIC DNA]</scope>
    <source>
        <strain evidence="2 3">BH030004</strain>
    </source>
</reference>
<sequence>MIVVYETAFDWNEWFVIITLVSLSFFIFRIPKIFPPIEAIGYYLFGITIVYFFDHTTSVRPWDLYDVNDSSKYQLMDFIYYVMNGPFSYMFIYLYSKLNIKGHYNILYIFIWSSFSVLAEWIGVKIGLFHYDKGYNMYWSLPIYMLVQIILIIYYHLVQISKK</sequence>
<evidence type="ECO:0000313" key="3">
    <source>
        <dbReference type="Proteomes" id="UP000030403"/>
    </source>
</evidence>
<dbReference type="AlphaFoldDB" id="A0A0A5I7J3"/>
<dbReference type="InterPro" id="IPR048147">
    <property type="entry name" value="CBO0543-like"/>
</dbReference>
<feature type="transmembrane region" description="Helical" evidence="1">
    <location>
        <begin position="107"/>
        <end position="131"/>
    </location>
</feature>
<feature type="transmembrane region" description="Helical" evidence="1">
    <location>
        <begin position="137"/>
        <end position="157"/>
    </location>
</feature>
<evidence type="ECO:0000256" key="1">
    <source>
        <dbReference type="SAM" id="Phobius"/>
    </source>
</evidence>
<keyword evidence="1" id="KW-0472">Membrane</keyword>
<dbReference type="EMBL" id="AVPF01000001">
    <property type="protein sequence ID" value="KGX91807.1"/>
    <property type="molecule type" value="Genomic_DNA"/>
</dbReference>
<keyword evidence="3" id="KW-1185">Reference proteome</keyword>
<dbReference type="OrthoDB" id="2618234at2"/>
<protein>
    <submittedName>
        <fullName evidence="2">Uncharacterized protein</fullName>
    </submittedName>
</protein>
<proteinExistence type="predicted"/>
<dbReference type="Proteomes" id="UP000030403">
    <property type="component" value="Unassembled WGS sequence"/>
</dbReference>
<dbReference type="eggNOG" id="ENOG50330E5">
    <property type="taxonomic scope" value="Bacteria"/>
</dbReference>
<keyword evidence="1" id="KW-0812">Transmembrane</keyword>
<feature type="transmembrane region" description="Helical" evidence="1">
    <location>
        <begin position="78"/>
        <end position="95"/>
    </location>
</feature>
<keyword evidence="1" id="KW-1133">Transmembrane helix</keyword>
<dbReference type="STRING" id="1385511.GCA_000425225_00099"/>
<feature type="transmembrane region" description="Helical" evidence="1">
    <location>
        <begin position="40"/>
        <end position="58"/>
    </location>
</feature>
<evidence type="ECO:0000313" key="2">
    <source>
        <dbReference type="EMBL" id="KGX91807.1"/>
    </source>
</evidence>
<comment type="caution">
    <text evidence="2">The sequence shown here is derived from an EMBL/GenBank/DDBJ whole genome shotgun (WGS) entry which is preliminary data.</text>
</comment>
<gene>
    <name evidence="2" type="ORF">N783_00785</name>
</gene>
<name>A0A0A5I7J3_9BACI</name>
<feature type="transmembrane region" description="Helical" evidence="1">
    <location>
        <begin position="12"/>
        <end position="28"/>
    </location>
</feature>
<organism evidence="2 3">
    <name type="scientific">Pontibacillus marinus BH030004 = DSM 16465</name>
    <dbReference type="NCBI Taxonomy" id="1385511"/>
    <lineage>
        <taxon>Bacteria</taxon>
        <taxon>Bacillati</taxon>
        <taxon>Bacillota</taxon>
        <taxon>Bacilli</taxon>
        <taxon>Bacillales</taxon>
        <taxon>Bacillaceae</taxon>
        <taxon>Pontibacillus</taxon>
    </lineage>
</organism>
<dbReference type="RefSeq" id="WP_027445186.1">
    <property type="nucleotide sequence ID" value="NZ_AULJ01000001.1"/>
</dbReference>